<organism evidence="1 2">
    <name type="scientific">Streptomyces omiyaensis</name>
    <dbReference type="NCBI Taxonomy" id="68247"/>
    <lineage>
        <taxon>Bacteria</taxon>
        <taxon>Bacillati</taxon>
        <taxon>Actinomycetota</taxon>
        <taxon>Actinomycetes</taxon>
        <taxon>Kitasatosporales</taxon>
        <taxon>Streptomycetaceae</taxon>
        <taxon>Streptomyces</taxon>
    </lineage>
</organism>
<dbReference type="EMBL" id="JBICZW010000005">
    <property type="protein sequence ID" value="MFG3189254.1"/>
    <property type="molecule type" value="Genomic_DNA"/>
</dbReference>
<comment type="caution">
    <text evidence="1">The sequence shown here is derived from an EMBL/GenBank/DDBJ whole genome shotgun (WGS) entry which is preliminary data.</text>
</comment>
<dbReference type="Proteomes" id="UP001604282">
    <property type="component" value="Unassembled WGS sequence"/>
</dbReference>
<protein>
    <submittedName>
        <fullName evidence="1">Uncharacterized protein</fullName>
    </submittedName>
</protein>
<accession>A0ABW7BNZ9</accession>
<reference evidence="1 2" key="1">
    <citation type="submission" date="2024-10" db="EMBL/GenBank/DDBJ databases">
        <title>The Natural Products Discovery Center: Release of the First 8490 Sequenced Strains for Exploring Actinobacteria Biosynthetic Diversity.</title>
        <authorList>
            <person name="Kalkreuter E."/>
            <person name="Kautsar S.A."/>
            <person name="Yang D."/>
            <person name="Bader C.D."/>
            <person name="Teijaro C.N."/>
            <person name="Fluegel L."/>
            <person name="Davis C.M."/>
            <person name="Simpson J.R."/>
            <person name="Lauterbach L."/>
            <person name="Steele A.D."/>
            <person name="Gui C."/>
            <person name="Meng S."/>
            <person name="Li G."/>
            <person name="Viehrig K."/>
            <person name="Ye F."/>
            <person name="Su P."/>
            <person name="Kiefer A.F."/>
            <person name="Nichols A."/>
            <person name="Cepeda A.J."/>
            <person name="Yan W."/>
            <person name="Fan B."/>
            <person name="Jiang Y."/>
            <person name="Adhikari A."/>
            <person name="Zheng C.-J."/>
            <person name="Schuster L."/>
            <person name="Cowan T.M."/>
            <person name="Smanski M.J."/>
            <person name="Chevrette M.G."/>
            <person name="De Carvalho L.P.S."/>
            <person name="Shen B."/>
        </authorList>
    </citation>
    <scope>NUCLEOTIDE SEQUENCE [LARGE SCALE GENOMIC DNA]</scope>
    <source>
        <strain evidence="1 2">NPDC048229</strain>
    </source>
</reference>
<evidence type="ECO:0000313" key="2">
    <source>
        <dbReference type="Proteomes" id="UP001604282"/>
    </source>
</evidence>
<sequence length="68" mass="6960">MTHTNIAAGTHTHIAALIANYQCSHCHSTTSLSLTGTTPALTVHHDDDCPVLAGTLPAAPDIARAATT</sequence>
<dbReference type="RefSeq" id="WP_392880831.1">
    <property type="nucleotide sequence ID" value="NZ_JBICZW010000005.1"/>
</dbReference>
<proteinExistence type="predicted"/>
<gene>
    <name evidence="1" type="ORF">ACGFYS_09950</name>
</gene>
<keyword evidence="2" id="KW-1185">Reference proteome</keyword>
<evidence type="ECO:0000313" key="1">
    <source>
        <dbReference type="EMBL" id="MFG3189254.1"/>
    </source>
</evidence>
<name>A0ABW7BNZ9_9ACTN</name>